<dbReference type="Proteomes" id="UP000078200">
    <property type="component" value="Unassembled WGS sequence"/>
</dbReference>
<sequence>MEKESQSSMLLNFSPLLQTTGCIMKLEEIVFKILKNITITLEFKKNGWKEDRPFGEHVLERLRFVIATRAISDAFGIRGRKMYLSDTDLLFLMLLLLLQNPIWQVLRSSEVLGDG</sequence>
<accession>A0A1A9UD54</accession>
<organism evidence="1 2">
    <name type="scientific">Glossina austeni</name>
    <name type="common">Savannah tsetse fly</name>
    <dbReference type="NCBI Taxonomy" id="7395"/>
    <lineage>
        <taxon>Eukaryota</taxon>
        <taxon>Metazoa</taxon>
        <taxon>Ecdysozoa</taxon>
        <taxon>Arthropoda</taxon>
        <taxon>Hexapoda</taxon>
        <taxon>Insecta</taxon>
        <taxon>Pterygota</taxon>
        <taxon>Neoptera</taxon>
        <taxon>Endopterygota</taxon>
        <taxon>Diptera</taxon>
        <taxon>Brachycera</taxon>
        <taxon>Muscomorpha</taxon>
        <taxon>Hippoboscoidea</taxon>
        <taxon>Glossinidae</taxon>
        <taxon>Glossina</taxon>
    </lineage>
</organism>
<dbReference type="VEuPathDB" id="VectorBase:GAUT000539"/>
<evidence type="ECO:0000313" key="2">
    <source>
        <dbReference type="Proteomes" id="UP000078200"/>
    </source>
</evidence>
<proteinExistence type="predicted"/>
<reference evidence="1" key="1">
    <citation type="submission" date="2020-05" db="UniProtKB">
        <authorList>
            <consortium name="EnsemblMetazoa"/>
        </authorList>
    </citation>
    <scope>IDENTIFICATION</scope>
    <source>
        <strain evidence="1">TTRI</strain>
    </source>
</reference>
<name>A0A1A9UD54_GLOAU</name>
<evidence type="ECO:0000313" key="1">
    <source>
        <dbReference type="EnsemblMetazoa" id="GAUT000539-PA"/>
    </source>
</evidence>
<dbReference type="AlphaFoldDB" id="A0A1A9UD54"/>
<keyword evidence="2" id="KW-1185">Reference proteome</keyword>
<dbReference type="EnsemblMetazoa" id="GAUT000539-RA">
    <property type="protein sequence ID" value="GAUT000539-PA"/>
    <property type="gene ID" value="GAUT000539"/>
</dbReference>
<protein>
    <submittedName>
        <fullName evidence="1">Uncharacterized protein</fullName>
    </submittedName>
</protein>